<reference evidence="6" key="2">
    <citation type="journal article" date="2022" name="Microbiol. Resour. Announc.">
        <title>Metagenome Sequencing to Explore Phylogenomics of Terrestrial Cyanobacteria.</title>
        <authorList>
            <person name="Ward R.D."/>
            <person name="Stajich J.E."/>
            <person name="Johansen J.R."/>
            <person name="Huntemann M."/>
            <person name="Clum A."/>
            <person name="Foster B."/>
            <person name="Foster B."/>
            <person name="Roux S."/>
            <person name="Palaniappan K."/>
            <person name="Varghese N."/>
            <person name="Mukherjee S."/>
            <person name="Reddy T.B.K."/>
            <person name="Daum C."/>
            <person name="Copeland A."/>
            <person name="Chen I.A."/>
            <person name="Ivanova N.N."/>
            <person name="Kyrpides N.C."/>
            <person name="Shapiro N."/>
            <person name="Eloe-Fadrosh E.A."/>
            <person name="Pietrasiak N."/>
        </authorList>
    </citation>
    <scope>NUCLEOTIDE SEQUENCE</scope>
    <source>
        <strain evidence="6">CPER-KK1</strain>
    </source>
</reference>
<dbReference type="InterPro" id="IPR015942">
    <property type="entry name" value="Asp/Glu/hydantoin_racemase"/>
</dbReference>
<dbReference type="Gene3D" id="3.40.50.12500">
    <property type="match status" value="1"/>
</dbReference>
<dbReference type="EC" id="5.1.99.5" evidence="3"/>
<evidence type="ECO:0000256" key="4">
    <source>
        <dbReference type="ARBA" id="ARBA00067972"/>
    </source>
</evidence>
<proteinExistence type="inferred from homology"/>
<comment type="catalytic activity">
    <reaction evidence="5">
        <text>D-5-benzylhydantoin = L-5-benzylhydantoin</text>
        <dbReference type="Rhea" id="RHEA:83991"/>
        <dbReference type="ChEBI" id="CHEBI:176864"/>
        <dbReference type="ChEBI" id="CHEBI:233540"/>
    </reaction>
</comment>
<dbReference type="GO" id="GO:0047661">
    <property type="term" value="F:amino-acid racemase activity"/>
    <property type="evidence" value="ECO:0007669"/>
    <property type="project" value="InterPro"/>
</dbReference>
<comment type="catalytic activity">
    <reaction evidence="2">
        <text>a D-5-monosubstituted hydantoin = a L-5-monosubstituted hydantoin</text>
        <dbReference type="Rhea" id="RHEA:46624"/>
        <dbReference type="ChEBI" id="CHEBI:86339"/>
        <dbReference type="ChEBI" id="CHEBI:86340"/>
        <dbReference type="EC" id="5.1.99.5"/>
    </reaction>
</comment>
<evidence type="ECO:0000256" key="2">
    <source>
        <dbReference type="ARBA" id="ARBA00051635"/>
    </source>
</evidence>
<dbReference type="GO" id="GO:0036348">
    <property type="term" value="F:hydantoin racemase activity"/>
    <property type="evidence" value="ECO:0007669"/>
    <property type="project" value="UniProtKB-EC"/>
</dbReference>
<evidence type="ECO:0000256" key="1">
    <source>
        <dbReference type="ARBA" id="ARBA00038414"/>
    </source>
</evidence>
<gene>
    <name evidence="6" type="ORF">KME25_04990</name>
</gene>
<dbReference type="FunFam" id="3.40.50.12500:FF:000001">
    <property type="entry name" value="Putative hydantoin racemase"/>
    <property type="match status" value="1"/>
</dbReference>
<evidence type="ECO:0000256" key="5">
    <source>
        <dbReference type="ARBA" id="ARBA00093199"/>
    </source>
</evidence>
<protein>
    <recommendedName>
        <fullName evidence="4">Hydantoin racemase</fullName>
        <ecNumber evidence="3">5.1.99.5</ecNumber>
    </recommendedName>
</protein>
<dbReference type="Pfam" id="PF01177">
    <property type="entry name" value="Asp_Glu_race"/>
    <property type="match status" value="1"/>
</dbReference>
<dbReference type="PANTHER" id="PTHR28047:SF5">
    <property type="entry name" value="PROTEIN DCG1"/>
    <property type="match status" value="1"/>
</dbReference>
<comment type="caution">
    <text evidence="6">The sequence shown here is derived from an EMBL/GenBank/DDBJ whole genome shotgun (WGS) entry which is preliminary data.</text>
</comment>
<dbReference type="PANTHER" id="PTHR28047">
    <property type="entry name" value="PROTEIN DCG1"/>
    <property type="match status" value="1"/>
</dbReference>
<evidence type="ECO:0000256" key="3">
    <source>
        <dbReference type="ARBA" id="ARBA00066406"/>
    </source>
</evidence>
<evidence type="ECO:0000313" key="7">
    <source>
        <dbReference type="Proteomes" id="UP000753908"/>
    </source>
</evidence>
<dbReference type="Proteomes" id="UP000753908">
    <property type="component" value="Unassembled WGS sequence"/>
</dbReference>
<reference evidence="6" key="1">
    <citation type="submission" date="2021-05" db="EMBL/GenBank/DDBJ databases">
        <authorList>
            <person name="Pietrasiak N."/>
            <person name="Ward R."/>
            <person name="Stajich J.E."/>
            <person name="Kurbessoian T."/>
        </authorList>
    </citation>
    <scope>NUCLEOTIDE SEQUENCE</scope>
    <source>
        <strain evidence="6">CPER-KK1</strain>
    </source>
</reference>
<comment type="similarity">
    <text evidence="1">Belongs to the HyuE racemase family.</text>
</comment>
<dbReference type="AlphaFoldDB" id="A0A951PJI8"/>
<evidence type="ECO:0000313" key="6">
    <source>
        <dbReference type="EMBL" id="MBW4543788.1"/>
    </source>
</evidence>
<dbReference type="InterPro" id="IPR052186">
    <property type="entry name" value="Hydantoin_racemase-like"/>
</dbReference>
<dbReference type="InterPro" id="IPR053714">
    <property type="entry name" value="Iso_Racemase_Enz_sf"/>
</dbReference>
<name>A0A951PJI8_9CYAN</name>
<accession>A0A951PJI8</accession>
<sequence>MKILVINPNTTGSMTEKIGVAARAVANPTTEIVTLNPNKGPVSIEGHYDGAYAVPGMLELVRQGEAEGYDGYVIACFDDTGLDAAREVARSPVIGICEAAMYTAAMLGTSFSVVTTLPRSIGIIEQLAMKYGMERFCRKVRSAEIPVLALEAVGSDAACRVRDEVKNAIAQDRAECILLGCAGMTDLAQWLSSETGVPVIDGVAAAVKLVEALVGLGVTTSKVGSYSFPLPKPYIGDFAQFQPQ</sequence>
<dbReference type="EMBL" id="JAHHIF010000005">
    <property type="protein sequence ID" value="MBW4543788.1"/>
    <property type="molecule type" value="Genomic_DNA"/>
</dbReference>
<organism evidence="6 7">
    <name type="scientific">Symplocastrum torsivum CPER-KK1</name>
    <dbReference type="NCBI Taxonomy" id="450513"/>
    <lineage>
        <taxon>Bacteria</taxon>
        <taxon>Bacillati</taxon>
        <taxon>Cyanobacteriota</taxon>
        <taxon>Cyanophyceae</taxon>
        <taxon>Oscillatoriophycideae</taxon>
        <taxon>Oscillatoriales</taxon>
        <taxon>Microcoleaceae</taxon>
        <taxon>Symplocastrum</taxon>
    </lineage>
</organism>